<evidence type="ECO:0000313" key="9">
    <source>
        <dbReference type="Proteomes" id="UP001418637"/>
    </source>
</evidence>
<protein>
    <submittedName>
        <fullName evidence="8">Na+/H+ antiporter subunit E</fullName>
    </submittedName>
</protein>
<name>A0ABV0BMM9_9HYPH</name>
<feature type="transmembrane region" description="Helical" evidence="7">
    <location>
        <begin position="27"/>
        <end position="47"/>
    </location>
</feature>
<comment type="similarity">
    <text evidence="2">Belongs to the CPA3 antiporters (TC 2.A.63) subunit E family.</text>
</comment>
<evidence type="ECO:0000256" key="1">
    <source>
        <dbReference type="ARBA" id="ARBA00004651"/>
    </source>
</evidence>
<dbReference type="NCBIfam" id="NF006520">
    <property type="entry name" value="PRK08965.1-4"/>
    <property type="match status" value="1"/>
</dbReference>
<keyword evidence="3" id="KW-1003">Cell membrane</keyword>
<reference evidence="8 9" key="1">
    <citation type="submission" date="2024-04" db="EMBL/GenBank/DDBJ databases">
        <title>A novel species isolated from cricket.</title>
        <authorList>
            <person name="Wang H.-C."/>
        </authorList>
    </citation>
    <scope>NUCLEOTIDE SEQUENCE [LARGE SCALE GENOMIC DNA]</scope>
    <source>
        <strain evidence="8 9">WL0021</strain>
    </source>
</reference>
<feature type="transmembrane region" description="Helical" evidence="7">
    <location>
        <begin position="5"/>
        <end position="21"/>
    </location>
</feature>
<dbReference type="Pfam" id="PF01899">
    <property type="entry name" value="MNHE"/>
    <property type="match status" value="1"/>
</dbReference>
<dbReference type="PIRSF" id="PIRSF019239">
    <property type="entry name" value="MrpE"/>
    <property type="match status" value="1"/>
</dbReference>
<proteinExistence type="inferred from homology"/>
<comment type="caution">
    <text evidence="8">The sequence shown here is derived from an EMBL/GenBank/DDBJ whole genome shotgun (WGS) entry which is preliminary data.</text>
</comment>
<evidence type="ECO:0000256" key="7">
    <source>
        <dbReference type="SAM" id="Phobius"/>
    </source>
</evidence>
<evidence type="ECO:0000256" key="6">
    <source>
        <dbReference type="ARBA" id="ARBA00023136"/>
    </source>
</evidence>
<evidence type="ECO:0000256" key="4">
    <source>
        <dbReference type="ARBA" id="ARBA00022692"/>
    </source>
</evidence>
<dbReference type="PANTHER" id="PTHR34584:SF1">
    <property type="entry name" value="NA(+)_H(+) ANTIPORTER SUBUNIT E1"/>
    <property type="match status" value="1"/>
</dbReference>
<dbReference type="Proteomes" id="UP001418637">
    <property type="component" value="Unassembled WGS sequence"/>
</dbReference>
<accession>A0ABV0BMM9</accession>
<evidence type="ECO:0000256" key="3">
    <source>
        <dbReference type="ARBA" id="ARBA00022475"/>
    </source>
</evidence>
<dbReference type="PANTHER" id="PTHR34584">
    <property type="entry name" value="NA(+)/H(+) ANTIPORTER SUBUNIT E1"/>
    <property type="match status" value="1"/>
</dbReference>
<dbReference type="EMBL" id="JBBYXI010000003">
    <property type="protein sequence ID" value="MEN3931446.1"/>
    <property type="molecule type" value="Genomic_DNA"/>
</dbReference>
<comment type="subcellular location">
    <subcellularLocation>
        <location evidence="1">Cell membrane</location>
        <topology evidence="1">Multi-pass membrane protein</topology>
    </subcellularLocation>
</comment>
<evidence type="ECO:0000313" key="8">
    <source>
        <dbReference type="EMBL" id="MEN3931446.1"/>
    </source>
</evidence>
<keyword evidence="5 7" id="KW-1133">Transmembrane helix</keyword>
<evidence type="ECO:0000256" key="2">
    <source>
        <dbReference type="ARBA" id="ARBA00006228"/>
    </source>
</evidence>
<gene>
    <name evidence="8" type="ORF">WJT86_10295</name>
</gene>
<keyword evidence="6 7" id="KW-0472">Membrane</keyword>
<organism evidence="8 9">
    <name type="scientific">Hohaiivirga grylli</name>
    <dbReference type="NCBI Taxonomy" id="3133970"/>
    <lineage>
        <taxon>Bacteria</taxon>
        <taxon>Pseudomonadati</taxon>
        <taxon>Pseudomonadota</taxon>
        <taxon>Alphaproteobacteria</taxon>
        <taxon>Hyphomicrobiales</taxon>
        <taxon>Methylobacteriaceae</taxon>
        <taxon>Hohaiivirga</taxon>
    </lineage>
</organism>
<evidence type="ECO:0000256" key="5">
    <source>
        <dbReference type="ARBA" id="ARBA00022989"/>
    </source>
</evidence>
<keyword evidence="4 7" id="KW-0812">Transmembrane</keyword>
<sequence>MRRIFPHPFLSLFLMVLWLFLNQSLSLGHVILGLLVGFIGAIAFAALRPPELRIRNLRAIGTLLVMVLRDIVRSNIAVAKLIVRPNAPGYISGFMTIKLDMKNQYGLAALATIMTSTPGTLWVNFDSSTGNLLIHVLDLVDEETWIKTIKHGYERLLMEIFE</sequence>
<dbReference type="RefSeq" id="WP_346337475.1">
    <property type="nucleotide sequence ID" value="NZ_JBBYXI010000003.1"/>
</dbReference>
<dbReference type="InterPro" id="IPR002758">
    <property type="entry name" value="Cation_antiport_E"/>
</dbReference>
<keyword evidence="9" id="KW-1185">Reference proteome</keyword>